<dbReference type="GO" id="GO:0098793">
    <property type="term" value="C:presynapse"/>
    <property type="evidence" value="ECO:0007669"/>
    <property type="project" value="GOC"/>
</dbReference>
<keyword evidence="3" id="KW-1133">Transmembrane helix</keyword>
<keyword evidence="3" id="KW-0472">Membrane</keyword>
<reference evidence="5 6" key="1">
    <citation type="submission" date="2024-04" db="EMBL/GenBank/DDBJ databases">
        <authorList>
            <person name="Rising A."/>
            <person name="Reimegard J."/>
            <person name="Sonavane S."/>
            <person name="Akerstrom W."/>
            <person name="Nylinder S."/>
            <person name="Hedman E."/>
            <person name="Kallberg Y."/>
        </authorList>
    </citation>
    <scope>NUCLEOTIDE SEQUENCE [LARGE SCALE GENOMIC DNA]</scope>
</reference>
<evidence type="ECO:0000313" key="6">
    <source>
        <dbReference type="Proteomes" id="UP001497382"/>
    </source>
</evidence>
<dbReference type="PANTHER" id="PTHR10024:SF344">
    <property type="entry name" value="SYNAPTOTAGMIN-7"/>
    <property type="match status" value="1"/>
</dbReference>
<sequence length="434" mass="48475">MKQSHVSTVVCLHLTIASRHNVEGGVMLASVLGSLAALASMAVTLALCYLFWRKRSAAKEAKDELEPLQVGVPTPNQGTPNKGAQQGNKSNNKSVVELTRHNVEDRLYQGAVAAASSLSLDRASKNKVDGKPKDMKPGSSSSTSMLQALVGNDEDYDEVDTSEPLEPAGQIQFSLEYDFYASTLILRIIQGRDLPAKDIIGTSDPYVKVTLLPDKKRKLETKVKHRTLNPRWNETFYFEGFPLHKLQKSILHLNVYDWDRFSRDDPIGDVYLPLAQVDLTQKPTFWKSLKPAETCKLGDLLVSLMYVPRTSELTIGFIKARKLKAKDITGASDPYVKVWLMRGDKRMEKRKTAIHKATLNPVFNEAFSFIVSWEHIRETTLAVTVMDWDNVGRNEAIGGLVMGSKSGPAESKHWGEMLNKPRTAVVQWQKLKPL</sequence>
<dbReference type="AlphaFoldDB" id="A0AAV1ZKA0"/>
<accession>A0AAV1ZKA0</accession>
<dbReference type="Proteomes" id="UP001497382">
    <property type="component" value="Unassembled WGS sequence"/>
</dbReference>
<name>A0AAV1ZKA0_9ARAC</name>
<feature type="compositionally biased region" description="Basic and acidic residues" evidence="2">
    <location>
        <begin position="123"/>
        <end position="136"/>
    </location>
</feature>
<dbReference type="GO" id="GO:0005544">
    <property type="term" value="F:calcium-dependent phospholipid binding"/>
    <property type="evidence" value="ECO:0007669"/>
    <property type="project" value="TreeGrafter"/>
</dbReference>
<dbReference type="PRINTS" id="PR00360">
    <property type="entry name" value="C2DOMAIN"/>
</dbReference>
<dbReference type="PRINTS" id="PR00399">
    <property type="entry name" value="SYNAPTOTAGMN"/>
</dbReference>
<dbReference type="GO" id="GO:0006906">
    <property type="term" value="P:vesicle fusion"/>
    <property type="evidence" value="ECO:0007669"/>
    <property type="project" value="TreeGrafter"/>
</dbReference>
<evidence type="ECO:0000256" key="1">
    <source>
        <dbReference type="ARBA" id="ARBA00022737"/>
    </source>
</evidence>
<dbReference type="GO" id="GO:0000149">
    <property type="term" value="F:SNARE binding"/>
    <property type="evidence" value="ECO:0007669"/>
    <property type="project" value="TreeGrafter"/>
</dbReference>
<evidence type="ECO:0000256" key="2">
    <source>
        <dbReference type="SAM" id="MobiDB-lite"/>
    </source>
</evidence>
<dbReference type="GO" id="GO:0030276">
    <property type="term" value="F:clathrin binding"/>
    <property type="evidence" value="ECO:0007669"/>
    <property type="project" value="TreeGrafter"/>
</dbReference>
<dbReference type="PROSITE" id="PS50004">
    <property type="entry name" value="C2"/>
    <property type="match status" value="2"/>
</dbReference>
<dbReference type="Pfam" id="PF00168">
    <property type="entry name" value="C2"/>
    <property type="match status" value="2"/>
</dbReference>
<dbReference type="SMART" id="SM00239">
    <property type="entry name" value="C2"/>
    <property type="match status" value="2"/>
</dbReference>
<dbReference type="GO" id="GO:0030424">
    <property type="term" value="C:axon"/>
    <property type="evidence" value="ECO:0007669"/>
    <property type="project" value="TreeGrafter"/>
</dbReference>
<dbReference type="GO" id="GO:0005886">
    <property type="term" value="C:plasma membrane"/>
    <property type="evidence" value="ECO:0007669"/>
    <property type="project" value="TreeGrafter"/>
</dbReference>
<dbReference type="EMBL" id="CAXIEN010000057">
    <property type="protein sequence ID" value="CAL1271918.1"/>
    <property type="molecule type" value="Genomic_DNA"/>
</dbReference>
<keyword evidence="6" id="KW-1185">Reference proteome</keyword>
<dbReference type="InterPro" id="IPR000008">
    <property type="entry name" value="C2_dom"/>
</dbReference>
<organism evidence="5 6">
    <name type="scientific">Larinioides sclopetarius</name>
    <dbReference type="NCBI Taxonomy" id="280406"/>
    <lineage>
        <taxon>Eukaryota</taxon>
        <taxon>Metazoa</taxon>
        <taxon>Ecdysozoa</taxon>
        <taxon>Arthropoda</taxon>
        <taxon>Chelicerata</taxon>
        <taxon>Arachnida</taxon>
        <taxon>Araneae</taxon>
        <taxon>Araneomorphae</taxon>
        <taxon>Entelegynae</taxon>
        <taxon>Araneoidea</taxon>
        <taxon>Araneidae</taxon>
        <taxon>Larinioides</taxon>
    </lineage>
</organism>
<keyword evidence="1" id="KW-0677">Repeat</keyword>
<dbReference type="GO" id="GO:0001786">
    <property type="term" value="F:phosphatidylserine binding"/>
    <property type="evidence" value="ECO:0007669"/>
    <property type="project" value="TreeGrafter"/>
</dbReference>
<feature type="compositionally biased region" description="Polar residues" evidence="2">
    <location>
        <begin position="74"/>
        <end position="92"/>
    </location>
</feature>
<dbReference type="GO" id="GO:0070382">
    <property type="term" value="C:exocytic vesicle"/>
    <property type="evidence" value="ECO:0007669"/>
    <property type="project" value="TreeGrafter"/>
</dbReference>
<feature type="domain" description="C2" evidence="4">
    <location>
        <begin position="296"/>
        <end position="429"/>
    </location>
</feature>
<dbReference type="InterPro" id="IPR035892">
    <property type="entry name" value="C2_domain_sf"/>
</dbReference>
<dbReference type="GO" id="GO:0005509">
    <property type="term" value="F:calcium ion binding"/>
    <property type="evidence" value="ECO:0007669"/>
    <property type="project" value="TreeGrafter"/>
</dbReference>
<dbReference type="PANTHER" id="PTHR10024">
    <property type="entry name" value="SYNAPTOTAGMIN"/>
    <property type="match status" value="1"/>
</dbReference>
<dbReference type="GO" id="GO:0048791">
    <property type="term" value="P:calcium ion-regulated exocytosis of neurotransmitter"/>
    <property type="evidence" value="ECO:0007669"/>
    <property type="project" value="TreeGrafter"/>
</dbReference>
<comment type="caution">
    <text evidence="5">The sequence shown here is derived from an EMBL/GenBank/DDBJ whole genome shotgun (WGS) entry which is preliminary data.</text>
</comment>
<feature type="domain" description="C2" evidence="4">
    <location>
        <begin position="167"/>
        <end position="287"/>
    </location>
</feature>
<feature type="region of interest" description="Disordered" evidence="2">
    <location>
        <begin position="64"/>
        <end position="92"/>
    </location>
</feature>
<keyword evidence="3" id="KW-0812">Transmembrane</keyword>
<evidence type="ECO:0000256" key="3">
    <source>
        <dbReference type="SAM" id="Phobius"/>
    </source>
</evidence>
<dbReference type="InterPro" id="IPR001565">
    <property type="entry name" value="Synaptotagmin"/>
</dbReference>
<feature type="transmembrane region" description="Helical" evidence="3">
    <location>
        <begin position="29"/>
        <end position="52"/>
    </location>
</feature>
<protein>
    <recommendedName>
        <fullName evidence="4">C2 domain-containing protein</fullName>
    </recommendedName>
</protein>
<gene>
    <name evidence="5" type="ORF">LARSCL_LOCUS6092</name>
</gene>
<dbReference type="Gene3D" id="2.60.40.150">
    <property type="entry name" value="C2 domain"/>
    <property type="match status" value="2"/>
</dbReference>
<evidence type="ECO:0000259" key="4">
    <source>
        <dbReference type="PROSITE" id="PS50004"/>
    </source>
</evidence>
<feature type="region of interest" description="Disordered" evidence="2">
    <location>
        <begin position="123"/>
        <end position="143"/>
    </location>
</feature>
<dbReference type="SUPFAM" id="SSF49562">
    <property type="entry name" value="C2 domain (Calcium/lipid-binding domain, CaLB)"/>
    <property type="match status" value="2"/>
</dbReference>
<proteinExistence type="predicted"/>
<dbReference type="FunFam" id="2.60.40.150:FF:000140">
    <property type="entry name" value="synaptotagmin-7 isoform X1"/>
    <property type="match status" value="1"/>
</dbReference>
<evidence type="ECO:0000313" key="5">
    <source>
        <dbReference type="EMBL" id="CAL1271918.1"/>
    </source>
</evidence>